<dbReference type="InterPro" id="IPR029045">
    <property type="entry name" value="ClpP/crotonase-like_dom_sf"/>
</dbReference>
<dbReference type="PANTHER" id="PTHR11941:SF54">
    <property type="entry name" value="ENOYL-COA HYDRATASE, MITOCHONDRIAL"/>
    <property type="match status" value="1"/>
</dbReference>
<dbReference type="AlphaFoldDB" id="A0AA41WTN7"/>
<name>A0AA41WTN7_9RALS</name>
<dbReference type="GO" id="GO:0003824">
    <property type="term" value="F:catalytic activity"/>
    <property type="evidence" value="ECO:0007669"/>
    <property type="project" value="UniProtKB-ARBA"/>
</dbReference>
<dbReference type="Gene3D" id="3.90.226.10">
    <property type="entry name" value="2-enoyl-CoA Hydratase, Chain A, domain 1"/>
    <property type="match status" value="1"/>
</dbReference>
<keyword evidence="2" id="KW-1185">Reference proteome</keyword>
<sequence>MKKTPAMPGHLSVETRGAVLIVRLEGGSLGLMGLNMANELSTLLDKVESDTSVKAVVMTGTHPGRFIGHADVRWLQEGGKSIPAVGRGLASAIARTSAAVRRVPPLAAVASATPLEGGMQLDKLHDTFLRMNRSGIIFVAALNGSALGLGSEFAQACDVRLMADGDFFIGQPEVLLGINPGGGGTQRLTRLVGAHRALMMMLEGRPVSPKKALEIGLIDEVVPPDSLLDRAVEVARYMSSRPRDAIGAIKRAVYLGGSMSLEEGLHVERTEFITISPSEAAQSLMVEYLERTDRDGDLPLYDPAVYKEALANGRFPLPAGGSET</sequence>
<gene>
    <name evidence="1" type="ORF">NKG59_21540</name>
</gene>
<evidence type="ECO:0000313" key="2">
    <source>
        <dbReference type="Proteomes" id="UP001162793"/>
    </source>
</evidence>
<accession>A0AA41WTN7</accession>
<dbReference type="Pfam" id="PF00378">
    <property type="entry name" value="ECH_1"/>
    <property type="match status" value="1"/>
</dbReference>
<evidence type="ECO:0000313" key="1">
    <source>
        <dbReference type="EMBL" id="MCP1174955.1"/>
    </source>
</evidence>
<comment type="caution">
    <text evidence="1">The sequence shown here is derived from an EMBL/GenBank/DDBJ whole genome shotgun (WGS) entry which is preliminary data.</text>
</comment>
<proteinExistence type="predicted"/>
<organism evidence="1 2">
    <name type="scientific">Ralstonia chuxiongensis</name>
    <dbReference type="NCBI Taxonomy" id="2957504"/>
    <lineage>
        <taxon>Bacteria</taxon>
        <taxon>Pseudomonadati</taxon>
        <taxon>Pseudomonadota</taxon>
        <taxon>Betaproteobacteria</taxon>
        <taxon>Burkholderiales</taxon>
        <taxon>Burkholderiaceae</taxon>
        <taxon>Ralstonia</taxon>
    </lineage>
</organism>
<reference evidence="2" key="1">
    <citation type="journal article" date="2023" name="Front. Microbiol.">
        <title>Ralstonia chuxiongensis sp. nov., Ralstonia mojiangensis sp. nov., and Ralstonia soli sp. nov., isolated from tobacco fields, are three novel species in the family Burkholderiaceae.</title>
        <authorList>
            <person name="Lu C.H."/>
            <person name="Zhang Y.Y."/>
            <person name="Jiang N."/>
            <person name="Chen W."/>
            <person name="Shao X."/>
            <person name="Zhao Z.M."/>
            <person name="Lu W.L."/>
            <person name="Hu X."/>
            <person name="Xi Y.X."/>
            <person name="Zou S.Y."/>
            <person name="Wei Q.J."/>
            <person name="Lin Z.L."/>
            <person name="Gong L."/>
            <person name="Gai X.T."/>
            <person name="Zhang L.Q."/>
            <person name="Li J.Y."/>
            <person name="Jin Y."/>
            <person name="Xia Z.Y."/>
        </authorList>
    </citation>
    <scope>NUCLEOTIDE SEQUENCE [LARGE SCALE GENOMIC DNA]</scope>
    <source>
        <strain evidence="2">21YRMH01-3</strain>
    </source>
</reference>
<protein>
    <submittedName>
        <fullName evidence="1">Enoyl-CoA hydratase/isomerase family protein</fullName>
    </submittedName>
</protein>
<dbReference type="PANTHER" id="PTHR11941">
    <property type="entry name" value="ENOYL-COA HYDRATASE-RELATED"/>
    <property type="match status" value="1"/>
</dbReference>
<dbReference type="Proteomes" id="UP001162793">
    <property type="component" value="Unassembled WGS sequence"/>
</dbReference>
<dbReference type="GO" id="GO:0006635">
    <property type="term" value="P:fatty acid beta-oxidation"/>
    <property type="evidence" value="ECO:0007669"/>
    <property type="project" value="TreeGrafter"/>
</dbReference>
<dbReference type="SUPFAM" id="SSF52096">
    <property type="entry name" value="ClpP/crotonase"/>
    <property type="match status" value="1"/>
</dbReference>
<dbReference type="EMBL" id="JAMYWC010000007">
    <property type="protein sequence ID" value="MCP1174955.1"/>
    <property type="molecule type" value="Genomic_DNA"/>
</dbReference>
<dbReference type="InterPro" id="IPR001753">
    <property type="entry name" value="Enoyl-CoA_hydra/iso"/>
</dbReference>
<dbReference type="CDD" id="cd06558">
    <property type="entry name" value="crotonase-like"/>
    <property type="match status" value="1"/>
</dbReference>
<dbReference type="RefSeq" id="WP_253541189.1">
    <property type="nucleotide sequence ID" value="NZ_JAMYWC010000007.1"/>
</dbReference>